<dbReference type="PANTHER" id="PTHR42693:SF42">
    <property type="entry name" value="ARYLSULFATASE G"/>
    <property type="match status" value="1"/>
</dbReference>
<evidence type="ECO:0000256" key="3">
    <source>
        <dbReference type="ARBA" id="ARBA00022723"/>
    </source>
</evidence>
<evidence type="ECO:0000259" key="8">
    <source>
        <dbReference type="Pfam" id="PF00884"/>
    </source>
</evidence>
<evidence type="ECO:0000313" key="10">
    <source>
        <dbReference type="Proteomes" id="UP001501725"/>
    </source>
</evidence>
<comment type="similarity">
    <text evidence="2">Belongs to the sulfatase family.</text>
</comment>
<evidence type="ECO:0000256" key="5">
    <source>
        <dbReference type="ARBA" id="ARBA00022801"/>
    </source>
</evidence>
<reference evidence="10" key="1">
    <citation type="journal article" date="2019" name="Int. J. Syst. Evol. Microbiol.">
        <title>The Global Catalogue of Microorganisms (GCM) 10K type strain sequencing project: providing services to taxonomists for standard genome sequencing and annotation.</title>
        <authorList>
            <consortium name="The Broad Institute Genomics Platform"/>
            <consortium name="The Broad Institute Genome Sequencing Center for Infectious Disease"/>
            <person name="Wu L."/>
            <person name="Ma J."/>
        </authorList>
    </citation>
    <scope>NUCLEOTIDE SEQUENCE [LARGE SCALE GENOMIC DNA]</scope>
    <source>
        <strain evidence="10">JCM 17919</strain>
    </source>
</reference>
<keyword evidence="10" id="KW-1185">Reference proteome</keyword>
<gene>
    <name evidence="9" type="ORF">GCM10023184_19040</name>
</gene>
<feature type="signal peptide" evidence="7">
    <location>
        <begin position="1"/>
        <end position="20"/>
    </location>
</feature>
<name>A0ABP8GRN7_9BACT</name>
<accession>A0ABP8GRN7</accession>
<comment type="cofactor">
    <cofactor evidence="1">
        <name>Ca(2+)</name>
        <dbReference type="ChEBI" id="CHEBI:29108"/>
    </cofactor>
</comment>
<dbReference type="InterPro" id="IPR000917">
    <property type="entry name" value="Sulfatase_N"/>
</dbReference>
<dbReference type="RefSeq" id="WP_345255356.1">
    <property type="nucleotide sequence ID" value="NZ_BAABGY010000007.1"/>
</dbReference>
<dbReference type="Gene3D" id="3.40.720.10">
    <property type="entry name" value="Alkaline Phosphatase, subunit A"/>
    <property type="match status" value="1"/>
</dbReference>
<dbReference type="PROSITE" id="PS00523">
    <property type="entry name" value="SULFATASE_1"/>
    <property type="match status" value="1"/>
</dbReference>
<keyword evidence="3" id="KW-0479">Metal-binding</keyword>
<feature type="domain" description="Sulfatase N-terminal" evidence="8">
    <location>
        <begin position="27"/>
        <end position="149"/>
    </location>
</feature>
<evidence type="ECO:0000256" key="6">
    <source>
        <dbReference type="ARBA" id="ARBA00022837"/>
    </source>
</evidence>
<dbReference type="InterPro" id="IPR017850">
    <property type="entry name" value="Alkaline_phosphatase_core_sf"/>
</dbReference>
<feature type="chain" id="PRO_5045086137" description="Sulfatase N-terminal domain-containing protein" evidence="7">
    <location>
        <begin position="21"/>
        <end position="204"/>
    </location>
</feature>
<evidence type="ECO:0000256" key="4">
    <source>
        <dbReference type="ARBA" id="ARBA00022729"/>
    </source>
</evidence>
<evidence type="ECO:0000256" key="7">
    <source>
        <dbReference type="SAM" id="SignalP"/>
    </source>
</evidence>
<comment type="caution">
    <text evidence="9">The sequence shown here is derived from an EMBL/GenBank/DDBJ whole genome shotgun (WGS) entry which is preliminary data.</text>
</comment>
<dbReference type="PROSITE" id="PS00149">
    <property type="entry name" value="SULFATASE_2"/>
    <property type="match status" value="1"/>
</dbReference>
<dbReference type="Pfam" id="PF00884">
    <property type="entry name" value="Sulfatase"/>
    <property type="match status" value="1"/>
</dbReference>
<keyword evidence="6" id="KW-0106">Calcium</keyword>
<keyword evidence="4 7" id="KW-0732">Signal</keyword>
<protein>
    <recommendedName>
        <fullName evidence="8">Sulfatase N-terminal domain-containing protein</fullName>
    </recommendedName>
</protein>
<evidence type="ECO:0000313" key="9">
    <source>
        <dbReference type="EMBL" id="GAA4328900.1"/>
    </source>
</evidence>
<dbReference type="SUPFAM" id="SSF53649">
    <property type="entry name" value="Alkaline phosphatase-like"/>
    <property type="match status" value="1"/>
</dbReference>
<organism evidence="9 10">
    <name type="scientific">Flaviaesturariibacter amylovorans</name>
    <dbReference type="NCBI Taxonomy" id="1084520"/>
    <lineage>
        <taxon>Bacteria</taxon>
        <taxon>Pseudomonadati</taxon>
        <taxon>Bacteroidota</taxon>
        <taxon>Chitinophagia</taxon>
        <taxon>Chitinophagales</taxon>
        <taxon>Chitinophagaceae</taxon>
        <taxon>Flaviaestuariibacter</taxon>
    </lineage>
</organism>
<dbReference type="Proteomes" id="UP001501725">
    <property type="component" value="Unassembled WGS sequence"/>
</dbReference>
<evidence type="ECO:0000256" key="1">
    <source>
        <dbReference type="ARBA" id="ARBA00001913"/>
    </source>
</evidence>
<keyword evidence="5" id="KW-0378">Hydrolase</keyword>
<proteinExistence type="inferred from homology"/>
<dbReference type="InterPro" id="IPR024607">
    <property type="entry name" value="Sulfatase_CS"/>
</dbReference>
<sequence>MWKPVLLLLLVALTAARAGAQGNTRAPNVIVLLADDLGWKDLGCYGSSFYETPNLDRLAAAGTRFTQAYATSPVCSPTRASILTGKYPVRTGVTDWIRGRQEAGVARPFEKLVAQQTAYQLALEEKTLAETAREQGYQTFFAGKWHLGEEEAYWPAAQGFQVNKGGWSNGAPTGRINDSTGGFFTPYANPTLTDGPAGEYLTDR</sequence>
<evidence type="ECO:0000256" key="2">
    <source>
        <dbReference type="ARBA" id="ARBA00008779"/>
    </source>
</evidence>
<dbReference type="PANTHER" id="PTHR42693">
    <property type="entry name" value="ARYLSULFATASE FAMILY MEMBER"/>
    <property type="match status" value="1"/>
</dbReference>
<dbReference type="EMBL" id="BAABGY010000007">
    <property type="protein sequence ID" value="GAA4328900.1"/>
    <property type="molecule type" value="Genomic_DNA"/>
</dbReference>
<dbReference type="InterPro" id="IPR050738">
    <property type="entry name" value="Sulfatase"/>
</dbReference>